<keyword evidence="2" id="KW-1185">Reference proteome</keyword>
<accession>A0ACD5HR39</accession>
<proteinExistence type="predicted"/>
<gene>
    <name evidence="1" type="ORF">EC580_005735</name>
</gene>
<evidence type="ECO:0000313" key="2">
    <source>
        <dbReference type="Proteomes" id="UP000271650"/>
    </source>
</evidence>
<dbReference type="Proteomes" id="UP000271650">
    <property type="component" value="Chromosome"/>
</dbReference>
<reference evidence="1 2" key="1">
    <citation type="journal article" date="2019" name="Int. J. Syst. Evol. Microbiol.">
        <title>Acidithiobacillus sulfuriphilus sp. nov.: an extremely acidophilic sulfur-oxidizing chemolithotroph isolated from a neutral pH environment.</title>
        <authorList>
            <person name="Falagan C."/>
            <person name="Moya-Beltran A."/>
            <person name="Castro M."/>
            <person name="Quatrini R."/>
            <person name="Johnson D.B."/>
        </authorList>
    </citation>
    <scope>NUCLEOTIDE SEQUENCE [LARGE SCALE GENOMIC DNA]</scope>
    <source>
        <strain evidence="1 2">CJ-2</strain>
    </source>
</reference>
<sequence length="122" mass="13132">MLGVVSAGIALGIFGGILLFHEDEELQVIHQQLVALGDGHMRRMFGGRKAAKAFSEAAEKAAQRASNLERILQLRKEIGEKKAALRDGQQKVLALIEEFIGRGMEPRQGDQGLVGAQTVAIG</sequence>
<evidence type="ECO:0000313" key="1">
    <source>
        <dbReference type="EMBL" id="XRI78172.1"/>
    </source>
</evidence>
<name>A0ACD5HR39_9PROT</name>
<dbReference type="EMBL" id="CP127527">
    <property type="protein sequence ID" value="XRI78172.1"/>
    <property type="molecule type" value="Genomic_DNA"/>
</dbReference>
<organism evidence="1 2">
    <name type="scientific">Acidithiobacillus sulfuriphilus</name>
    <dbReference type="NCBI Taxonomy" id="1867749"/>
    <lineage>
        <taxon>Bacteria</taxon>
        <taxon>Pseudomonadati</taxon>
        <taxon>Pseudomonadota</taxon>
        <taxon>Acidithiobacillia</taxon>
        <taxon>Acidithiobacillales</taxon>
        <taxon>Acidithiobacillaceae</taxon>
        <taxon>Acidithiobacillus</taxon>
    </lineage>
</organism>
<protein>
    <submittedName>
        <fullName evidence="1">Uncharacterized protein</fullName>
    </submittedName>
</protein>